<dbReference type="Gene3D" id="1.10.10.10">
    <property type="entry name" value="Winged helix-like DNA-binding domain superfamily/Winged helix DNA-binding domain"/>
    <property type="match status" value="1"/>
</dbReference>
<dbReference type="GO" id="GO:0032993">
    <property type="term" value="C:protein-DNA complex"/>
    <property type="evidence" value="ECO:0007669"/>
    <property type="project" value="TreeGrafter"/>
</dbReference>
<feature type="DNA-binding region" description="OmpR/PhoB-type" evidence="7">
    <location>
        <begin position="126"/>
        <end position="229"/>
    </location>
</feature>
<comment type="caution">
    <text evidence="10">The sequence shown here is derived from an EMBL/GenBank/DDBJ whole genome shotgun (WGS) entry which is preliminary data.</text>
</comment>
<dbReference type="PROSITE" id="PS51755">
    <property type="entry name" value="OMPR_PHOB"/>
    <property type="match status" value="1"/>
</dbReference>
<reference evidence="10 11" key="1">
    <citation type="submission" date="2016-11" db="EMBL/GenBank/DDBJ databases">
        <title>Mixed transmission modes and dynamic genome evolution in an obligate animal-bacterial symbiosis.</title>
        <authorList>
            <person name="Russell S.L."/>
            <person name="Corbett-Detig R.B."/>
            <person name="Cavanaugh C.M."/>
        </authorList>
    </citation>
    <scope>NUCLEOTIDE SEQUENCE [LARGE SCALE GENOMIC DNA]</scope>
    <source>
        <strain evidence="10">Sveles-Q1</strain>
    </source>
</reference>
<evidence type="ECO:0000259" key="8">
    <source>
        <dbReference type="PROSITE" id="PS50110"/>
    </source>
</evidence>
<evidence type="ECO:0000313" key="10">
    <source>
        <dbReference type="EMBL" id="OOZ39539.1"/>
    </source>
</evidence>
<dbReference type="PANTHER" id="PTHR48111">
    <property type="entry name" value="REGULATOR OF RPOS"/>
    <property type="match status" value="1"/>
</dbReference>
<dbReference type="OrthoDB" id="9802426at2"/>
<evidence type="ECO:0000313" key="11">
    <source>
        <dbReference type="Proteomes" id="UP000191110"/>
    </source>
</evidence>
<keyword evidence="4 7" id="KW-0238">DNA-binding</keyword>
<dbReference type="EMBL" id="MPRL01000049">
    <property type="protein sequence ID" value="OOZ39539.1"/>
    <property type="molecule type" value="Genomic_DNA"/>
</dbReference>
<dbReference type="SMART" id="SM00448">
    <property type="entry name" value="REC"/>
    <property type="match status" value="1"/>
</dbReference>
<dbReference type="SUPFAM" id="SSF46894">
    <property type="entry name" value="C-terminal effector domain of the bipartite response regulators"/>
    <property type="match status" value="1"/>
</dbReference>
<dbReference type="GO" id="GO:0005829">
    <property type="term" value="C:cytosol"/>
    <property type="evidence" value="ECO:0007669"/>
    <property type="project" value="TreeGrafter"/>
</dbReference>
<evidence type="ECO:0000256" key="4">
    <source>
        <dbReference type="ARBA" id="ARBA00023125"/>
    </source>
</evidence>
<dbReference type="AlphaFoldDB" id="A0A1T2L395"/>
<dbReference type="PANTHER" id="PTHR48111:SF1">
    <property type="entry name" value="TWO-COMPONENT RESPONSE REGULATOR ORR33"/>
    <property type="match status" value="1"/>
</dbReference>
<dbReference type="InterPro" id="IPR039420">
    <property type="entry name" value="WalR-like"/>
</dbReference>
<keyword evidence="5" id="KW-0804">Transcription</keyword>
<evidence type="ECO:0000256" key="2">
    <source>
        <dbReference type="ARBA" id="ARBA00023012"/>
    </source>
</evidence>
<accession>A0A1T2L395</accession>
<dbReference type="InterPro" id="IPR001789">
    <property type="entry name" value="Sig_transdc_resp-reg_receiver"/>
</dbReference>
<evidence type="ECO:0000256" key="7">
    <source>
        <dbReference type="PROSITE-ProRule" id="PRU01091"/>
    </source>
</evidence>
<evidence type="ECO:0008006" key="12">
    <source>
        <dbReference type="Google" id="ProtNLM"/>
    </source>
</evidence>
<dbReference type="InterPro" id="IPR011006">
    <property type="entry name" value="CheY-like_superfamily"/>
</dbReference>
<dbReference type="CDD" id="cd00383">
    <property type="entry name" value="trans_reg_C"/>
    <property type="match status" value="1"/>
</dbReference>
<keyword evidence="11" id="KW-1185">Reference proteome</keyword>
<dbReference type="GO" id="GO:0000156">
    <property type="term" value="F:phosphorelay response regulator activity"/>
    <property type="evidence" value="ECO:0007669"/>
    <property type="project" value="TreeGrafter"/>
</dbReference>
<feature type="domain" description="OmpR/PhoB-type" evidence="9">
    <location>
        <begin position="126"/>
        <end position="229"/>
    </location>
</feature>
<dbReference type="InterPro" id="IPR036388">
    <property type="entry name" value="WH-like_DNA-bd_sf"/>
</dbReference>
<dbReference type="InterPro" id="IPR001867">
    <property type="entry name" value="OmpR/PhoB-type_DNA-bd"/>
</dbReference>
<dbReference type="InterPro" id="IPR016032">
    <property type="entry name" value="Sig_transdc_resp-reg_C-effctor"/>
</dbReference>
<keyword evidence="2" id="KW-0902">Two-component regulatory system</keyword>
<evidence type="ECO:0000256" key="3">
    <source>
        <dbReference type="ARBA" id="ARBA00023015"/>
    </source>
</evidence>
<dbReference type="PROSITE" id="PS50110">
    <property type="entry name" value="RESPONSE_REGULATORY"/>
    <property type="match status" value="1"/>
</dbReference>
<organism evidence="10 11">
    <name type="scientific">Solemya pervernicosa gill symbiont</name>
    <dbReference type="NCBI Taxonomy" id="642797"/>
    <lineage>
        <taxon>Bacteria</taxon>
        <taxon>Pseudomonadati</taxon>
        <taxon>Pseudomonadota</taxon>
        <taxon>Gammaproteobacteria</taxon>
        <taxon>sulfur-oxidizing symbionts</taxon>
    </lineage>
</organism>
<sequence length="232" mass="26536">MNNNLTLLYVEDDAVVRENFTAILQRYFNRVVVTDNGRDALELYVSEQPDVALLDIAIPHTNGLQVAATIRESNEEIPIIMLTAHADQQKLLRAVNLQLFAYLVKPILQPQLDTTLRRVIKRLIDSSTLMLGDGYRWNSIEQQLEYNGSGVKISNNERLILALLCRHPNRYYTATHIADQIFDIDSNRDPSGNNVVQIISRFKRKLEKSYNPDAFFIQNTYGAGYRIVLPKS</sequence>
<evidence type="ECO:0000256" key="1">
    <source>
        <dbReference type="ARBA" id="ARBA00022553"/>
    </source>
</evidence>
<dbReference type="Pfam" id="PF00072">
    <property type="entry name" value="Response_reg"/>
    <property type="match status" value="1"/>
</dbReference>
<evidence type="ECO:0000259" key="9">
    <source>
        <dbReference type="PROSITE" id="PS51755"/>
    </source>
</evidence>
<feature type="domain" description="Response regulatory" evidence="8">
    <location>
        <begin position="6"/>
        <end position="120"/>
    </location>
</feature>
<keyword evidence="3" id="KW-0805">Transcription regulation</keyword>
<dbReference type="GO" id="GO:0006355">
    <property type="term" value="P:regulation of DNA-templated transcription"/>
    <property type="evidence" value="ECO:0007669"/>
    <property type="project" value="InterPro"/>
</dbReference>
<dbReference type="CDD" id="cd00156">
    <property type="entry name" value="REC"/>
    <property type="match status" value="1"/>
</dbReference>
<feature type="modified residue" description="4-aspartylphosphate" evidence="6">
    <location>
        <position position="55"/>
    </location>
</feature>
<dbReference type="Proteomes" id="UP000191110">
    <property type="component" value="Unassembled WGS sequence"/>
</dbReference>
<dbReference type="Pfam" id="PF00486">
    <property type="entry name" value="Trans_reg_C"/>
    <property type="match status" value="1"/>
</dbReference>
<dbReference type="RefSeq" id="WP_078484156.1">
    <property type="nucleotide sequence ID" value="NZ_MPRL01000049.1"/>
</dbReference>
<dbReference type="GO" id="GO:0000976">
    <property type="term" value="F:transcription cis-regulatory region binding"/>
    <property type="evidence" value="ECO:0007669"/>
    <property type="project" value="TreeGrafter"/>
</dbReference>
<evidence type="ECO:0000256" key="5">
    <source>
        <dbReference type="ARBA" id="ARBA00023163"/>
    </source>
</evidence>
<dbReference type="SMART" id="SM00862">
    <property type="entry name" value="Trans_reg_C"/>
    <property type="match status" value="1"/>
</dbReference>
<dbReference type="Gene3D" id="3.40.50.2300">
    <property type="match status" value="1"/>
</dbReference>
<protein>
    <recommendedName>
        <fullName evidence="12">DNA-binding response regulator</fullName>
    </recommendedName>
</protein>
<keyword evidence="1 6" id="KW-0597">Phosphoprotein</keyword>
<gene>
    <name evidence="10" type="ORF">BOW53_11165</name>
</gene>
<evidence type="ECO:0000256" key="6">
    <source>
        <dbReference type="PROSITE-ProRule" id="PRU00169"/>
    </source>
</evidence>
<proteinExistence type="predicted"/>
<dbReference type="SUPFAM" id="SSF52172">
    <property type="entry name" value="CheY-like"/>
    <property type="match status" value="1"/>
</dbReference>
<name>A0A1T2L395_9GAMM</name>